<dbReference type="Proteomes" id="UP000472267">
    <property type="component" value="Unassembled WGS sequence"/>
</dbReference>
<feature type="domain" description="Paraneoplastic antigen Ma-like C-terminal" evidence="1">
    <location>
        <begin position="162"/>
        <end position="322"/>
    </location>
</feature>
<feature type="domain" description="Paraneoplastic antigen Ma-like N-terminal" evidence="2">
    <location>
        <begin position="3"/>
        <end position="83"/>
    </location>
</feature>
<reference evidence="3" key="2">
    <citation type="submission" date="2025-09" db="UniProtKB">
        <authorList>
            <consortium name="Ensembl"/>
        </authorList>
    </citation>
    <scope>IDENTIFICATION</scope>
</reference>
<evidence type="ECO:0000259" key="2">
    <source>
        <dbReference type="Pfam" id="PF20846"/>
    </source>
</evidence>
<protein>
    <submittedName>
        <fullName evidence="3">Uncharacterized protein</fullName>
    </submittedName>
</protein>
<dbReference type="Pfam" id="PF14893">
    <property type="entry name" value="PNMA"/>
    <property type="match status" value="1"/>
</dbReference>
<proteinExistence type="predicted"/>
<dbReference type="Ensembl" id="ENSSFAT00005030848.1">
    <property type="protein sequence ID" value="ENSSFAP00005029753.1"/>
    <property type="gene ID" value="ENSSFAG00005015119.1"/>
</dbReference>
<dbReference type="Pfam" id="PF20846">
    <property type="entry name" value="PNMA_N"/>
    <property type="match status" value="1"/>
</dbReference>
<dbReference type="PANTHER" id="PTHR23095">
    <property type="entry name" value="PARANEOPLASTIC ANTIGEN"/>
    <property type="match status" value="1"/>
</dbReference>
<sequence>MALKNWCQGETLDETHALLTIVPANTEIDKIENTLQNIKCLGRVRVRGRMLNETATDLLVLCECREVVTGANVPLEVLAPEGLSAWPIFTVGESVDAEDDFSSKLNALLHAEGKSLDDVQALFAEPQPATSETESLLRVVGNLLEKTTKPSEGGGYRRLRTFSGVVPTPAGEEQVDHWLEQAHLMVEESDCSLKEKRRRIIESLKGPALEIIKAVRLSDPDVSPEKCLEAIDSAFGLAESGEDLFFAFRLMQQNRGEKLSEFLRRLERCLAKVVQRGGLPASSMNRARVDQLLKGAVGADFMLLQLRLRERRDTPPSFLELLCEIRREEEYEASRARLTQSVQPYFCYRCGENGHV</sequence>
<evidence type="ECO:0000259" key="1">
    <source>
        <dbReference type="Pfam" id="PF14893"/>
    </source>
</evidence>
<dbReference type="InterPro" id="IPR048271">
    <property type="entry name" value="PNMA_N"/>
</dbReference>
<dbReference type="InParanoid" id="A0A672HKF6"/>
<evidence type="ECO:0000313" key="3">
    <source>
        <dbReference type="Ensembl" id="ENSSFAP00005029753.1"/>
    </source>
</evidence>
<evidence type="ECO:0000313" key="4">
    <source>
        <dbReference type="Proteomes" id="UP000472267"/>
    </source>
</evidence>
<dbReference type="InterPro" id="IPR048270">
    <property type="entry name" value="PNMA_C"/>
</dbReference>
<accession>A0A672HKF6</accession>
<reference evidence="3" key="1">
    <citation type="submission" date="2025-08" db="UniProtKB">
        <authorList>
            <consortium name="Ensembl"/>
        </authorList>
    </citation>
    <scope>IDENTIFICATION</scope>
</reference>
<dbReference type="OMA" id="EMINEAH"/>
<dbReference type="AlphaFoldDB" id="A0A672HKF6"/>
<dbReference type="InterPro" id="IPR026523">
    <property type="entry name" value="PNMA"/>
</dbReference>
<name>A0A672HKF6_SALFA</name>
<keyword evidence="4" id="KW-1185">Reference proteome</keyword>
<organism evidence="3 4">
    <name type="scientific">Salarias fasciatus</name>
    <name type="common">Jewelled blenny</name>
    <name type="synonym">Blennius fasciatus</name>
    <dbReference type="NCBI Taxonomy" id="181472"/>
    <lineage>
        <taxon>Eukaryota</taxon>
        <taxon>Metazoa</taxon>
        <taxon>Chordata</taxon>
        <taxon>Craniata</taxon>
        <taxon>Vertebrata</taxon>
        <taxon>Euteleostomi</taxon>
        <taxon>Actinopterygii</taxon>
        <taxon>Neopterygii</taxon>
        <taxon>Teleostei</taxon>
        <taxon>Neoteleostei</taxon>
        <taxon>Acanthomorphata</taxon>
        <taxon>Ovalentaria</taxon>
        <taxon>Blenniimorphae</taxon>
        <taxon>Blenniiformes</taxon>
        <taxon>Blennioidei</taxon>
        <taxon>Blenniidae</taxon>
        <taxon>Salariinae</taxon>
        <taxon>Salarias</taxon>
    </lineage>
</organism>
<dbReference type="PANTHER" id="PTHR23095:SF51">
    <property type="entry name" value="PARANEOPLASTIC ANTIGEN MA1 HOMOLOG-RELATED"/>
    <property type="match status" value="1"/>
</dbReference>